<accession>A0A0L0VZ80</accession>
<evidence type="ECO:0000313" key="2">
    <source>
        <dbReference type="Proteomes" id="UP000054564"/>
    </source>
</evidence>
<gene>
    <name evidence="1" type="ORF">PSTG_02091</name>
</gene>
<organism evidence="1 2">
    <name type="scientific">Puccinia striiformis f. sp. tritici PST-78</name>
    <dbReference type="NCBI Taxonomy" id="1165861"/>
    <lineage>
        <taxon>Eukaryota</taxon>
        <taxon>Fungi</taxon>
        <taxon>Dikarya</taxon>
        <taxon>Basidiomycota</taxon>
        <taxon>Pucciniomycotina</taxon>
        <taxon>Pucciniomycetes</taxon>
        <taxon>Pucciniales</taxon>
        <taxon>Pucciniaceae</taxon>
        <taxon>Puccinia</taxon>
    </lineage>
</organism>
<dbReference type="AlphaFoldDB" id="A0A0L0VZ80"/>
<name>A0A0L0VZ80_9BASI</name>
<keyword evidence="2" id="KW-1185">Reference proteome</keyword>
<reference evidence="2" key="1">
    <citation type="submission" date="2014-03" db="EMBL/GenBank/DDBJ databases">
        <title>The Genome Sequence of Puccinia striiformis f. sp. tritici PST-78.</title>
        <authorList>
            <consortium name="The Broad Institute Genome Sequencing Platform"/>
            <person name="Cuomo C."/>
            <person name="Hulbert S."/>
            <person name="Chen X."/>
            <person name="Walker B."/>
            <person name="Young S.K."/>
            <person name="Zeng Q."/>
            <person name="Gargeya S."/>
            <person name="Fitzgerald M."/>
            <person name="Haas B."/>
            <person name="Abouelleil A."/>
            <person name="Alvarado L."/>
            <person name="Arachchi H.M."/>
            <person name="Berlin A.M."/>
            <person name="Chapman S.B."/>
            <person name="Goldberg J."/>
            <person name="Griggs A."/>
            <person name="Gujja S."/>
            <person name="Hansen M."/>
            <person name="Howarth C."/>
            <person name="Imamovic A."/>
            <person name="Larimer J."/>
            <person name="McCowan C."/>
            <person name="Montmayeur A."/>
            <person name="Murphy C."/>
            <person name="Neiman D."/>
            <person name="Pearson M."/>
            <person name="Priest M."/>
            <person name="Roberts A."/>
            <person name="Saif S."/>
            <person name="Shea T."/>
            <person name="Sisk P."/>
            <person name="Sykes S."/>
            <person name="Wortman J."/>
            <person name="Nusbaum C."/>
            <person name="Birren B."/>
        </authorList>
    </citation>
    <scope>NUCLEOTIDE SEQUENCE [LARGE SCALE GENOMIC DNA]</scope>
    <source>
        <strain evidence="2">race PST-78</strain>
    </source>
</reference>
<protein>
    <submittedName>
        <fullName evidence="1">Uncharacterized protein</fullName>
    </submittedName>
</protein>
<dbReference type="PANTHER" id="PTHR33069">
    <property type="entry name" value="CHROMOSOME 7, WHOLE GENOME SHOTGUN SEQUENCE-RELATED"/>
    <property type="match status" value="1"/>
</dbReference>
<comment type="caution">
    <text evidence="1">The sequence shown here is derived from an EMBL/GenBank/DDBJ whole genome shotgun (WGS) entry which is preliminary data.</text>
</comment>
<dbReference type="PANTHER" id="PTHR33069:SF3">
    <property type="entry name" value="DYNEIN HEAVY CHAIN TAIL DOMAIN-CONTAINING PROTEIN"/>
    <property type="match status" value="1"/>
</dbReference>
<dbReference type="Proteomes" id="UP000054564">
    <property type="component" value="Unassembled WGS sequence"/>
</dbReference>
<proteinExistence type="predicted"/>
<sequence length="414" mass="47745">MFSKHSSSNTFGYCSRGEIAFQGFESLAEKFEGDPEDGELELAEKSLATAPDKIKFKKRLSKELTSSLLPLMRQQIIKIYISPVRICLPKDPGPMLESIIECQSELAHTWLQIQLAVRILCPNSAPLPLYQQKDREPESSKFDGLFFLFQVRLPAAIMEFLKYTLKIFQRLDLTHSRRDSHYKYSGGDQTFTREGGLKIRDAVLETIDLMIKQTTRSELDFIQHDWPNSICLLDNHMAKLVELINQCKTYLKGVTYPATNYHWTNEPHGWLAMHLFESLLSITRLARILFKKLSRRGMNTDRLPFFTKLGSSRLERLSQLPDKVVGHLEKMLLYVTINDMCGVVQSDKFPHSTKRLEELLKSSVADISQNFRPLATDNNDFPTQSYFETWFTIWSAHFDLALGNLRSTAKKLDY</sequence>
<dbReference type="EMBL" id="AJIL01000011">
    <property type="protein sequence ID" value="KNF04604.1"/>
    <property type="molecule type" value="Genomic_DNA"/>
</dbReference>
<evidence type="ECO:0000313" key="1">
    <source>
        <dbReference type="EMBL" id="KNF04604.1"/>
    </source>
</evidence>